<dbReference type="EMBL" id="JUIV01000009">
    <property type="protein sequence ID" value="RYJ38344.1"/>
    <property type="molecule type" value="Genomic_DNA"/>
</dbReference>
<accession>A0A444VXT2</accession>
<dbReference type="Proteomes" id="UP000290433">
    <property type="component" value="Unassembled WGS sequence"/>
</dbReference>
<gene>
    <name evidence="1" type="ORF">NU08_2667</name>
</gene>
<reference evidence="1 2" key="1">
    <citation type="submission" date="2014-12" db="EMBL/GenBank/DDBJ databases">
        <title>Genome sequence of Flavobacterium anhuiense RCM74.</title>
        <authorList>
            <person name="Kim J.F."/>
            <person name="Song J.Y."/>
            <person name="Kwak M.-J."/>
            <person name="Lee S.-W."/>
        </authorList>
    </citation>
    <scope>NUCLEOTIDE SEQUENCE [LARGE SCALE GENOMIC DNA]</scope>
    <source>
        <strain evidence="1 2">RCM74</strain>
    </source>
</reference>
<comment type="caution">
    <text evidence="1">The sequence shown here is derived from an EMBL/GenBank/DDBJ whole genome shotgun (WGS) entry which is preliminary data.</text>
</comment>
<proteinExistence type="predicted"/>
<name>A0A444VXT2_9FLAO</name>
<dbReference type="AlphaFoldDB" id="A0A444VXT2"/>
<sequence length="198" mass="23179">MKKNKTTFETSFWAGYAAGNPFKAIDAFFAFAHLDYYKKSLTEAVLYSYKTKVYKQDNPSDVFVLYTVIKSFLKVCFCLKEKSRKWKIKDSLRSETVFHLSSLTKEEYENPFLVFQKAFAKKKLEEFESFLYQILELSLSPHSADSEPDLMTPYIHINKMLDAVELIRERGVEKIKKRNPITQIYLRNDSADLQSNDS</sequence>
<dbReference type="OrthoDB" id="1270082at2"/>
<evidence type="ECO:0000313" key="1">
    <source>
        <dbReference type="EMBL" id="RYJ38344.1"/>
    </source>
</evidence>
<evidence type="ECO:0000313" key="2">
    <source>
        <dbReference type="Proteomes" id="UP000290433"/>
    </source>
</evidence>
<organism evidence="1 2">
    <name type="scientific">Flavobacterium anhuiense</name>
    <dbReference type="NCBI Taxonomy" id="459526"/>
    <lineage>
        <taxon>Bacteria</taxon>
        <taxon>Pseudomonadati</taxon>
        <taxon>Bacteroidota</taxon>
        <taxon>Flavobacteriia</taxon>
        <taxon>Flavobacteriales</taxon>
        <taxon>Flavobacteriaceae</taxon>
        <taxon>Flavobacterium</taxon>
    </lineage>
</organism>
<dbReference type="RefSeq" id="WP_129747556.1">
    <property type="nucleotide sequence ID" value="NZ_JUIV01000009.1"/>
</dbReference>
<protein>
    <submittedName>
        <fullName evidence="1">Uncharacterized protein</fullName>
    </submittedName>
</protein>